<dbReference type="InterPro" id="IPR011990">
    <property type="entry name" value="TPR-like_helical_dom_sf"/>
</dbReference>
<dbReference type="InterPro" id="IPR001387">
    <property type="entry name" value="Cro/C1-type_HTH"/>
</dbReference>
<name>A0A9X7ATY9_BACTU</name>
<organism evidence="1 2">
    <name type="scientific">Bacillus thuringiensis</name>
    <dbReference type="NCBI Taxonomy" id="1428"/>
    <lineage>
        <taxon>Bacteria</taxon>
        <taxon>Bacillati</taxon>
        <taxon>Bacillota</taxon>
        <taxon>Bacilli</taxon>
        <taxon>Bacillales</taxon>
        <taxon>Bacillaceae</taxon>
        <taxon>Bacillus</taxon>
        <taxon>Bacillus cereus group</taxon>
    </lineage>
</organism>
<sequence>MKVKLRQMNESLKEKGFTNRQLAKRFGISHTTINNYFSNASSFDFMHFVCSLRLYEPKGLNVRKEFVRGMIPELTPRNKLLALDVLDMCGEYELQELIIEDIRALDNKSDITNTLQKLVPLYEQFRWRSEESVTDDHFFENVKKILQGEKGDVCEFNVISDFAMIYAFLGFKNYKMMEKYIQKLIPEISKISSKTLQVSFNIKVKEMQIFTALHGNEVERARELCFDIINDPNNPYDSTKAVAYCKLAESYALTDYFMAKMYIDKAIEVLGECGNKKLKIRKKKILNTLLFIKIYHNVDLHTINPEDIKDLAERAFLYIKLGKIDKAIALLKELEQKNGYLSSFQLYYMGLATGKKEYFIQSIKSFYKAQDYFYVQLPELAMACYNISKGV</sequence>
<dbReference type="Gene3D" id="1.10.260.40">
    <property type="entry name" value="lambda repressor-like DNA-binding domains"/>
    <property type="match status" value="1"/>
</dbReference>
<dbReference type="CDD" id="cd00093">
    <property type="entry name" value="HTH_XRE"/>
    <property type="match status" value="1"/>
</dbReference>
<dbReference type="RefSeq" id="WP_098680092.1">
    <property type="nucleotide sequence ID" value="NZ_NVCU01000429.1"/>
</dbReference>
<dbReference type="InterPro" id="IPR010982">
    <property type="entry name" value="Lambda_DNA-bd_dom_sf"/>
</dbReference>
<dbReference type="Proteomes" id="UP000225910">
    <property type="component" value="Unassembled WGS sequence"/>
</dbReference>
<dbReference type="EMBL" id="NVCU01000429">
    <property type="protein sequence ID" value="PFT73819.1"/>
    <property type="molecule type" value="Genomic_DNA"/>
</dbReference>
<protein>
    <recommendedName>
        <fullName evidence="3">Transcriptional regulator</fullName>
    </recommendedName>
</protein>
<dbReference type="NCBIfam" id="NF038310">
    <property type="entry name" value="lysogeny_AimR"/>
    <property type="match status" value="1"/>
</dbReference>
<evidence type="ECO:0000313" key="2">
    <source>
        <dbReference type="Proteomes" id="UP000225910"/>
    </source>
</evidence>
<dbReference type="AlphaFoldDB" id="A0A9X7ATY9"/>
<evidence type="ECO:0008006" key="3">
    <source>
        <dbReference type="Google" id="ProtNLM"/>
    </source>
</evidence>
<dbReference type="GO" id="GO:0003677">
    <property type="term" value="F:DNA binding"/>
    <property type="evidence" value="ECO:0007669"/>
    <property type="project" value="InterPro"/>
</dbReference>
<accession>A0A9X7ATY9</accession>
<dbReference type="Gene3D" id="1.25.40.10">
    <property type="entry name" value="Tetratricopeptide repeat domain"/>
    <property type="match status" value="1"/>
</dbReference>
<reference evidence="1 2" key="1">
    <citation type="submission" date="2017-09" db="EMBL/GenBank/DDBJ databases">
        <title>Large-scale bioinformatics analysis of Bacillus genomes uncovers conserved roles of natural products in bacterial physiology.</title>
        <authorList>
            <consortium name="Agbiome Team Llc"/>
            <person name="Bleich R.M."/>
            <person name="Grubbs K.J."/>
            <person name="Santa Maria K.C."/>
            <person name="Allen S.E."/>
            <person name="Farag S."/>
            <person name="Shank E.A."/>
            <person name="Bowers A."/>
        </authorList>
    </citation>
    <scope>NUCLEOTIDE SEQUENCE [LARGE SCALE GENOMIC DNA]</scope>
    <source>
        <strain evidence="1 2">AFS064137</strain>
    </source>
</reference>
<evidence type="ECO:0000313" key="1">
    <source>
        <dbReference type="EMBL" id="PFT73819.1"/>
    </source>
</evidence>
<proteinExistence type="predicted"/>
<dbReference type="InterPro" id="IPR047705">
    <property type="entry name" value="AimR-like"/>
</dbReference>
<gene>
    <name evidence="1" type="ORF">COK81_31260</name>
</gene>
<dbReference type="Pfam" id="PF22871">
    <property type="entry name" value="AimR"/>
    <property type="match status" value="1"/>
</dbReference>
<comment type="caution">
    <text evidence="1">The sequence shown here is derived from an EMBL/GenBank/DDBJ whole genome shotgun (WGS) entry which is preliminary data.</text>
</comment>